<dbReference type="GO" id="GO:0005886">
    <property type="term" value="C:plasma membrane"/>
    <property type="evidence" value="ECO:0007669"/>
    <property type="project" value="UniProtKB-SubCell"/>
</dbReference>
<proteinExistence type="predicted"/>
<keyword evidence="8" id="KW-1185">Reference proteome</keyword>
<dbReference type="STRING" id="1423804.FD14_GL002618"/>
<feature type="transmembrane region" description="Helical" evidence="6">
    <location>
        <begin position="118"/>
        <end position="135"/>
    </location>
</feature>
<dbReference type="PANTHER" id="PTHR30086:SF20">
    <property type="entry name" value="ARGININE EXPORTER PROTEIN ARGO-RELATED"/>
    <property type="match status" value="1"/>
</dbReference>
<keyword evidence="3 6" id="KW-0812">Transmembrane</keyword>
<evidence type="ECO:0000313" key="8">
    <source>
        <dbReference type="Proteomes" id="UP000051442"/>
    </source>
</evidence>
<evidence type="ECO:0000313" key="7">
    <source>
        <dbReference type="EMBL" id="KRN17594.1"/>
    </source>
</evidence>
<reference evidence="7 8" key="1">
    <citation type="journal article" date="2015" name="Genome Announc.">
        <title>Expanding the biotechnology potential of lactobacilli through comparative genomics of 213 strains and associated genera.</title>
        <authorList>
            <person name="Sun Z."/>
            <person name="Harris H.M."/>
            <person name="McCann A."/>
            <person name="Guo C."/>
            <person name="Argimon S."/>
            <person name="Zhang W."/>
            <person name="Yang X."/>
            <person name="Jeffery I.B."/>
            <person name="Cooney J.C."/>
            <person name="Kagawa T.F."/>
            <person name="Liu W."/>
            <person name="Song Y."/>
            <person name="Salvetti E."/>
            <person name="Wrobel A."/>
            <person name="Rasinkangas P."/>
            <person name="Parkhill J."/>
            <person name="Rea M.C."/>
            <person name="O'Sullivan O."/>
            <person name="Ritari J."/>
            <person name="Douillard F.P."/>
            <person name="Paul Ross R."/>
            <person name="Yang R."/>
            <person name="Briner A.E."/>
            <person name="Felis G.E."/>
            <person name="de Vos W.M."/>
            <person name="Barrangou R."/>
            <person name="Klaenhammer T.R."/>
            <person name="Caufield P.W."/>
            <person name="Cui Y."/>
            <person name="Zhang H."/>
            <person name="O'Toole P.W."/>
        </authorList>
    </citation>
    <scope>NUCLEOTIDE SEQUENCE [LARGE SCALE GENOMIC DNA]</scope>
    <source>
        <strain evidence="7 8">DSM 23365</strain>
    </source>
</reference>
<dbReference type="Pfam" id="PF01810">
    <property type="entry name" value="LysE"/>
    <property type="match status" value="1"/>
</dbReference>
<comment type="subcellular location">
    <subcellularLocation>
        <location evidence="1">Cell membrane</location>
        <topology evidence="1">Multi-pass membrane protein</topology>
    </subcellularLocation>
</comment>
<comment type="caution">
    <text evidence="7">The sequence shown here is derived from an EMBL/GenBank/DDBJ whole genome shotgun (WGS) entry which is preliminary data.</text>
</comment>
<dbReference type="AlphaFoldDB" id="A0A0R2EXS6"/>
<accession>A0A0R2EXS6</accession>
<name>A0A0R2EXS6_9LACO</name>
<feature type="transmembrane region" description="Helical" evidence="6">
    <location>
        <begin position="142"/>
        <end position="163"/>
    </location>
</feature>
<feature type="transmembrane region" description="Helical" evidence="6">
    <location>
        <begin position="38"/>
        <end position="58"/>
    </location>
</feature>
<dbReference type="Proteomes" id="UP000051442">
    <property type="component" value="Unassembled WGS sequence"/>
</dbReference>
<sequence>MLQMISFLMFNWIMAITPGPNTIMALSEGQVKGFRRSLIYNFGSFVGFWLVGGAVALLSTKLLNQPGLTLVMKLVGSGYLAYLAIHSLRGSQAIAAGEGLAHPFTSALLLQATNVKVYLYYVAGLGGFTAVFATTHGVWLKLLVMVMIGAIGTLIWSVVGHYLKTFYNAHATLVNWVVALLLVVSIVDLWR</sequence>
<evidence type="ECO:0000256" key="6">
    <source>
        <dbReference type="SAM" id="Phobius"/>
    </source>
</evidence>
<evidence type="ECO:0000256" key="1">
    <source>
        <dbReference type="ARBA" id="ARBA00004651"/>
    </source>
</evidence>
<dbReference type="InterPro" id="IPR001123">
    <property type="entry name" value="LeuE-type"/>
</dbReference>
<dbReference type="PANTHER" id="PTHR30086">
    <property type="entry name" value="ARGININE EXPORTER PROTEIN ARGO"/>
    <property type="match status" value="1"/>
</dbReference>
<dbReference type="EMBL" id="AYZM01000173">
    <property type="protein sequence ID" value="KRN17594.1"/>
    <property type="molecule type" value="Genomic_DNA"/>
</dbReference>
<dbReference type="GO" id="GO:0015171">
    <property type="term" value="F:amino acid transmembrane transporter activity"/>
    <property type="evidence" value="ECO:0007669"/>
    <property type="project" value="TreeGrafter"/>
</dbReference>
<dbReference type="GO" id="GO:0033228">
    <property type="term" value="P:cysteine export across plasma membrane"/>
    <property type="evidence" value="ECO:0007669"/>
    <property type="project" value="TreeGrafter"/>
</dbReference>
<evidence type="ECO:0000256" key="2">
    <source>
        <dbReference type="ARBA" id="ARBA00022475"/>
    </source>
</evidence>
<dbReference type="PATRIC" id="fig|1423804.4.peg.2831"/>
<evidence type="ECO:0000256" key="4">
    <source>
        <dbReference type="ARBA" id="ARBA00022989"/>
    </source>
</evidence>
<feature type="transmembrane region" description="Helical" evidence="6">
    <location>
        <begin position="6"/>
        <end position="26"/>
    </location>
</feature>
<evidence type="ECO:0000256" key="5">
    <source>
        <dbReference type="ARBA" id="ARBA00023136"/>
    </source>
</evidence>
<organism evidence="7 8">
    <name type="scientific">Secundilactobacillus similis DSM 23365 = JCM 2765</name>
    <dbReference type="NCBI Taxonomy" id="1423804"/>
    <lineage>
        <taxon>Bacteria</taxon>
        <taxon>Bacillati</taxon>
        <taxon>Bacillota</taxon>
        <taxon>Bacilli</taxon>
        <taxon>Lactobacillales</taxon>
        <taxon>Lactobacillaceae</taxon>
        <taxon>Secundilactobacillus</taxon>
    </lineage>
</organism>
<protein>
    <submittedName>
        <fullName evidence="7">Transporter LysE family protein</fullName>
    </submittedName>
</protein>
<keyword evidence="2" id="KW-1003">Cell membrane</keyword>
<feature type="transmembrane region" description="Helical" evidence="6">
    <location>
        <begin position="169"/>
        <end position="190"/>
    </location>
</feature>
<evidence type="ECO:0000256" key="3">
    <source>
        <dbReference type="ARBA" id="ARBA00022692"/>
    </source>
</evidence>
<keyword evidence="5 6" id="KW-0472">Membrane</keyword>
<keyword evidence="4 6" id="KW-1133">Transmembrane helix</keyword>
<gene>
    <name evidence="7" type="ORF">FD14_GL002618</name>
</gene>